<feature type="non-terminal residue" evidence="2">
    <location>
        <position position="1"/>
    </location>
</feature>
<feature type="transmembrane region" description="Helical" evidence="1">
    <location>
        <begin position="42"/>
        <end position="64"/>
    </location>
</feature>
<organism evidence="2 3">
    <name type="scientific">Marinobacter confluentis</name>
    <dbReference type="NCBI Taxonomy" id="1697557"/>
    <lineage>
        <taxon>Bacteria</taxon>
        <taxon>Pseudomonadati</taxon>
        <taxon>Pseudomonadota</taxon>
        <taxon>Gammaproteobacteria</taxon>
        <taxon>Pseudomonadales</taxon>
        <taxon>Marinobacteraceae</taxon>
        <taxon>Marinobacter</taxon>
    </lineage>
</organism>
<gene>
    <name evidence="2" type="ORF">E5Q11_17365</name>
</gene>
<dbReference type="PANTHER" id="PTHR32063">
    <property type="match status" value="1"/>
</dbReference>
<feature type="transmembrane region" description="Helical" evidence="1">
    <location>
        <begin position="84"/>
        <end position="104"/>
    </location>
</feature>
<keyword evidence="1" id="KW-1133">Transmembrane helix</keyword>
<evidence type="ECO:0000313" key="2">
    <source>
        <dbReference type="EMBL" id="TGN37805.1"/>
    </source>
</evidence>
<keyword evidence="1" id="KW-0812">Transmembrane</keyword>
<dbReference type="PANTHER" id="PTHR32063:SF24">
    <property type="entry name" value="CATION EFFLUX SYSTEM (ACRB_ACRD_ACRF FAMILY)"/>
    <property type="match status" value="1"/>
</dbReference>
<evidence type="ECO:0000256" key="1">
    <source>
        <dbReference type="SAM" id="Phobius"/>
    </source>
</evidence>
<dbReference type="AlphaFoldDB" id="A0A4Z1CDY2"/>
<accession>A0A4Z1CDY2</accession>
<dbReference type="Pfam" id="PF00873">
    <property type="entry name" value="ACR_tran"/>
    <property type="match status" value="1"/>
</dbReference>
<feature type="transmembrane region" description="Helical" evidence="1">
    <location>
        <begin position="16"/>
        <end position="35"/>
    </location>
</feature>
<evidence type="ECO:0000313" key="3">
    <source>
        <dbReference type="Proteomes" id="UP000298325"/>
    </source>
</evidence>
<sequence>DISGASDQLNATRDALTGNFIIAVVIVYLLLVAIFAHWDFPLLILTAIPLGVAGGIVGLALMNLVGGLLPKIGLLPLSQPFDMITMLGFLILMGTVVNNPIPVVEQARQNLRQRDISVVD</sequence>
<dbReference type="GO" id="GO:0042910">
    <property type="term" value="F:xenobiotic transmembrane transporter activity"/>
    <property type="evidence" value="ECO:0007669"/>
    <property type="project" value="TreeGrafter"/>
</dbReference>
<dbReference type="Gene3D" id="1.20.1640.10">
    <property type="entry name" value="Multidrug efflux transporter AcrB transmembrane domain"/>
    <property type="match status" value="1"/>
</dbReference>
<dbReference type="RefSeq" id="WP_135804708.1">
    <property type="nucleotide sequence ID" value="NZ_SRPF01000018.1"/>
</dbReference>
<dbReference type="InterPro" id="IPR001036">
    <property type="entry name" value="Acrflvin-R"/>
</dbReference>
<proteinExistence type="predicted"/>
<comment type="caution">
    <text evidence="2">The sequence shown here is derived from an EMBL/GenBank/DDBJ whole genome shotgun (WGS) entry which is preliminary data.</text>
</comment>
<protein>
    <submittedName>
        <fullName evidence="2">Efflux RND transporter permease subunit</fullName>
    </submittedName>
</protein>
<dbReference type="SUPFAM" id="SSF82866">
    <property type="entry name" value="Multidrug efflux transporter AcrB transmembrane domain"/>
    <property type="match status" value="1"/>
</dbReference>
<dbReference type="OrthoDB" id="9757904at2"/>
<keyword evidence="1" id="KW-0472">Membrane</keyword>
<keyword evidence="3" id="KW-1185">Reference proteome</keyword>
<feature type="non-terminal residue" evidence="2">
    <location>
        <position position="120"/>
    </location>
</feature>
<dbReference type="EMBL" id="SRPF01000018">
    <property type="protein sequence ID" value="TGN37805.1"/>
    <property type="molecule type" value="Genomic_DNA"/>
</dbReference>
<dbReference type="GO" id="GO:0005886">
    <property type="term" value="C:plasma membrane"/>
    <property type="evidence" value="ECO:0007669"/>
    <property type="project" value="TreeGrafter"/>
</dbReference>
<dbReference type="Proteomes" id="UP000298325">
    <property type="component" value="Unassembled WGS sequence"/>
</dbReference>
<reference evidence="2 3" key="1">
    <citation type="submission" date="2019-04" db="EMBL/GenBank/DDBJ databases">
        <authorList>
            <person name="Park S."/>
            <person name="Yoon J.-H."/>
        </authorList>
    </citation>
    <scope>NUCLEOTIDE SEQUENCE [LARGE SCALE GENOMIC DNA]</scope>
    <source>
        <strain evidence="2 3">HJM-18</strain>
    </source>
</reference>
<name>A0A4Z1CDY2_9GAMM</name>